<comment type="subcellular location">
    <subcellularLocation>
        <location evidence="1">Nucleus</location>
    </subcellularLocation>
</comment>
<dbReference type="GO" id="GO:2000636">
    <property type="term" value="P:positive regulation of primary miRNA processing"/>
    <property type="evidence" value="ECO:0007669"/>
    <property type="project" value="TreeGrafter"/>
</dbReference>
<dbReference type="GO" id="GO:0080188">
    <property type="term" value="P:gene silencing by siRNA-directed DNA methylation"/>
    <property type="evidence" value="ECO:0007669"/>
    <property type="project" value="TreeGrafter"/>
</dbReference>
<protein>
    <recommendedName>
        <fullName evidence="6">PRP1 splicing factor N-terminal domain-containing protein</fullName>
    </recommendedName>
</protein>
<name>A0A830HWM1_9CHLO</name>
<evidence type="ECO:0000313" key="7">
    <source>
        <dbReference type="EMBL" id="GHP09279.1"/>
    </source>
</evidence>
<evidence type="ECO:0000313" key="8">
    <source>
        <dbReference type="Proteomes" id="UP000660262"/>
    </source>
</evidence>
<dbReference type="OrthoDB" id="440128at2759"/>
<evidence type="ECO:0000259" key="6">
    <source>
        <dbReference type="Pfam" id="PF06424"/>
    </source>
</evidence>
<dbReference type="InterPro" id="IPR010491">
    <property type="entry name" value="PRP1_N"/>
</dbReference>
<evidence type="ECO:0000256" key="5">
    <source>
        <dbReference type="ARBA" id="ARBA00023242"/>
    </source>
</evidence>
<keyword evidence="2" id="KW-0507">mRNA processing</keyword>
<dbReference type="GO" id="GO:0000244">
    <property type="term" value="P:spliceosomal tri-snRNP complex assembly"/>
    <property type="evidence" value="ECO:0007669"/>
    <property type="project" value="TreeGrafter"/>
</dbReference>
<dbReference type="InterPro" id="IPR045075">
    <property type="entry name" value="Syf1-like"/>
</dbReference>
<feature type="domain" description="PRP1 splicing factor N-terminal" evidence="6">
    <location>
        <begin position="35"/>
        <end position="182"/>
    </location>
</feature>
<gene>
    <name evidence="7" type="ORF">PPROV_000801600</name>
</gene>
<keyword evidence="4" id="KW-0508">mRNA splicing</keyword>
<evidence type="ECO:0000256" key="2">
    <source>
        <dbReference type="ARBA" id="ARBA00022664"/>
    </source>
</evidence>
<proteinExistence type="predicted"/>
<dbReference type="EMBL" id="BNJQ01000024">
    <property type="protein sequence ID" value="GHP09279.1"/>
    <property type="molecule type" value="Genomic_DNA"/>
</dbReference>
<evidence type="ECO:0000256" key="4">
    <source>
        <dbReference type="ARBA" id="ARBA00023187"/>
    </source>
</evidence>
<dbReference type="GO" id="GO:0046540">
    <property type="term" value="C:U4/U6 x U5 tri-snRNP complex"/>
    <property type="evidence" value="ECO:0007669"/>
    <property type="project" value="TreeGrafter"/>
</dbReference>
<dbReference type="Proteomes" id="UP000660262">
    <property type="component" value="Unassembled WGS sequence"/>
</dbReference>
<evidence type="ECO:0000256" key="1">
    <source>
        <dbReference type="ARBA" id="ARBA00004123"/>
    </source>
</evidence>
<keyword evidence="8" id="KW-1185">Reference proteome</keyword>
<dbReference type="FunFam" id="1.25.40.10:FF:000256">
    <property type="entry name" value="Probable pre-mRNA splicing factor prp1"/>
    <property type="match status" value="1"/>
</dbReference>
<comment type="caution">
    <text evidence="7">The sequence shown here is derived from an EMBL/GenBank/DDBJ whole genome shotgun (WGS) entry which is preliminary data.</text>
</comment>
<dbReference type="PANTHER" id="PTHR11246">
    <property type="entry name" value="PRE-MRNA SPLICING FACTOR"/>
    <property type="match status" value="1"/>
</dbReference>
<dbReference type="InterPro" id="IPR003107">
    <property type="entry name" value="HAT"/>
</dbReference>
<keyword evidence="3" id="KW-0677">Repeat</keyword>
<dbReference type="AlphaFoldDB" id="A0A830HWM1"/>
<accession>A0A830HWM1</accession>
<dbReference type="PANTHER" id="PTHR11246:SF1">
    <property type="entry name" value="PRE-MRNA-PROCESSING FACTOR 6"/>
    <property type="match status" value="1"/>
</dbReference>
<evidence type="ECO:0000256" key="3">
    <source>
        <dbReference type="ARBA" id="ARBA00022737"/>
    </source>
</evidence>
<dbReference type="Pfam" id="PF06424">
    <property type="entry name" value="PRP1_N"/>
    <property type="match status" value="1"/>
</dbReference>
<dbReference type="SMART" id="SM00386">
    <property type="entry name" value="HAT"/>
    <property type="match status" value="12"/>
</dbReference>
<reference evidence="7" key="1">
    <citation type="submission" date="2020-10" db="EMBL/GenBank/DDBJ databases">
        <title>Unveiling of a novel bifunctional photoreceptor, Dualchrome1, isolated from a cosmopolitan green alga.</title>
        <authorList>
            <person name="Suzuki S."/>
            <person name="Kawachi M."/>
        </authorList>
    </citation>
    <scope>NUCLEOTIDE SEQUENCE</scope>
    <source>
        <strain evidence="7">NIES 2893</strain>
    </source>
</reference>
<dbReference type="GO" id="GO:0071013">
    <property type="term" value="C:catalytic step 2 spliceosome"/>
    <property type="evidence" value="ECO:0007669"/>
    <property type="project" value="TreeGrafter"/>
</dbReference>
<keyword evidence="5" id="KW-0539">Nucleus</keyword>
<organism evidence="7 8">
    <name type="scientific">Pycnococcus provasolii</name>
    <dbReference type="NCBI Taxonomy" id="41880"/>
    <lineage>
        <taxon>Eukaryota</taxon>
        <taxon>Viridiplantae</taxon>
        <taxon>Chlorophyta</taxon>
        <taxon>Pseudoscourfieldiophyceae</taxon>
        <taxon>Pseudoscourfieldiales</taxon>
        <taxon>Pycnococcaceae</taxon>
        <taxon>Pycnococcus</taxon>
    </lineage>
</organism>
<dbReference type="Gene3D" id="1.25.40.10">
    <property type="entry name" value="Tetratricopeptide repeat domain"/>
    <property type="match status" value="4"/>
</dbReference>
<sequence>MASLGAGGGSANSSHRHRSLAPPAHVLASIFTSKPPPHYVPGIGRGASGFTTRSDIGPAAVSLGGAGAVGQEAPADAAPGQQPVNDGAYNAALGNDGGLLAKRYDDDDEDKEADAIYQAIDAKLADRRQQGVREQKIKDQIEQNRKDNPKITEQFADLKRRLKDVTEEQWEAIPDASDLAAKRQRKNDTTVAMPDTLLRRALEGQETNAHIDPTAMPGAGAGGGGDGATDLKAVGEGRQTMLGMKLAKLSDNVSGQTTIDPKGYLTSLSGMHVNSEAEVSDIKKARLLLKSVINTNPGHAPGWIAAARLEETAGKMSEARRFALTGTEKCPKSDDVWIEAARLHPPDTAKAILARGVAANPDSISLWLAAADLEPDTLSKQRVLRRALMQIPTSVKLWKASVDLSSEEDARLLLTRAVECCPQHTELWLALASLETYEAARGVLNRARAAVPTELSIWIAASELEEANGNGKMCGKIISRAIKSLASTGTAIDRDTWLREAEKCEKSKSPATCRAIVFATLGMGVEEIDRQRTWSADAEDALGRSCPETARSMLLKAIEAFPGKVSLWRQLVKLEKACGTATDEILAILTKSVSHCPQAVVLWLMAAKERWLGGGQMPPSAEAVDGARAILQEAHRHNADSEDIILAAHKIELDSGEHERARILLARSRDRTGLCSMDGTAKSAASGGSERIYIKSALAERMERNHKEELSLLTEGLGKFPKSWKMWLMKAQALRRGGGDVDGDGDVSMLKVEPGSSANAKMDDAKACYERARAALQQGVKQCPHSIPLWLASADLEFDMGFPAKGRALLEQARLKNPKEDRIWYLHVQRERKLSTGGDVHAAEKLMAQALQECPESGLLWSAHIGMAPRQVRKSRCADALKRCDKDVRVIGAVARLFWADGKLDKARSWLTRATSLAPDDGDTWVLLYRFEQAASAASASETSGASSVIKACTAASPKHGIFWTRVSKDPELWEWDASWKSRVASSASSAHEMRIERTLELASQLMSAEEDALEGVGSRK</sequence>
<dbReference type="InterPro" id="IPR011990">
    <property type="entry name" value="TPR-like_helical_dom_sf"/>
</dbReference>
<dbReference type="SUPFAM" id="SSF48452">
    <property type="entry name" value="TPR-like"/>
    <property type="match status" value="4"/>
</dbReference>